<evidence type="ECO:0000256" key="1">
    <source>
        <dbReference type="SAM" id="Phobius"/>
    </source>
</evidence>
<dbReference type="Proteomes" id="UP000322983">
    <property type="component" value="Chromosome"/>
</dbReference>
<keyword evidence="1" id="KW-0472">Membrane</keyword>
<dbReference type="AlphaFoldDB" id="A0A510DRT5"/>
<dbReference type="STRING" id="1294262.GCA_001316085_00937"/>
<name>A0A510DRT5_9CREN</name>
<feature type="transmembrane region" description="Helical" evidence="1">
    <location>
        <begin position="12"/>
        <end position="34"/>
    </location>
</feature>
<evidence type="ECO:0000313" key="2">
    <source>
        <dbReference type="EMBL" id="BBG22850.1"/>
    </source>
</evidence>
<dbReference type="RefSeq" id="WP_149528197.1">
    <property type="nucleotide sequence ID" value="NZ_AP018929.1"/>
</dbReference>
<sequence>MTRLPRSRGISTSISVLILLVVVLSVGIPFLFYLEYSSQYSQVSSAISNNYVTLKGDQYKNVLDGKPAILYSNASLVFQFVNGTFSSQTSFTIKKVLQFTSSGFWQEIPSACVSFENGTKEYINLEGLTVNTGTQIQFKDLSGPVAIVTTLGNVFYLTPESSIGPYVSVGKGGFTIISQAVSKQGLVGIQTTVVSNIKGAYADYKTPVTFANLTGSFVVNEPEQYVYFTNASGIYTAEFHNWYVIGNALVTALNSTAVRVTLEGSSAVLVSNYTVLTSKVTVDIVNKYYSETGSVYIDVDGHEYEVGSSLPVQVRAGYVNITAITTSTCLKQDNGEEKSYFNFSNFTYNGVTYKGTEALILIPPTSSSSTVYLNYYNGVNCFQVTIVQKVYNNGYPNNVSGIEPQPSEYPEEAYFNGTGYSLNSIPNTFWLKQGNYSIGGTGSPEGGNSLDCYIVYYNDDTYQYFSEINWMCYYVQTSSGEKVANGYYYVDSPVTLYFYYYFGVGYNPIIGV</sequence>
<evidence type="ECO:0000313" key="3">
    <source>
        <dbReference type="Proteomes" id="UP000322983"/>
    </source>
</evidence>
<organism evidence="2 3">
    <name type="scientific">Sulfuracidifex tepidarius</name>
    <dbReference type="NCBI Taxonomy" id="1294262"/>
    <lineage>
        <taxon>Archaea</taxon>
        <taxon>Thermoproteota</taxon>
        <taxon>Thermoprotei</taxon>
        <taxon>Sulfolobales</taxon>
        <taxon>Sulfolobaceae</taxon>
        <taxon>Sulfuracidifex</taxon>
    </lineage>
</organism>
<dbReference type="OrthoDB" id="34679at2157"/>
<keyword evidence="1" id="KW-1133">Transmembrane helix</keyword>
<proteinExistence type="predicted"/>
<keyword evidence="3" id="KW-1185">Reference proteome</keyword>
<gene>
    <name evidence="2" type="ORF">IC006_0134</name>
</gene>
<dbReference type="KEGG" id="step:IC006_0134"/>
<accession>A0A510DRT5</accession>
<dbReference type="GeneID" id="41714028"/>
<reference evidence="2 3" key="1">
    <citation type="journal article" date="2020" name="Int. J. Syst. Evol. Microbiol.">
        <title>Sulfuracidifex tepidarius gen. nov., sp. nov. and transfer of Sulfolobus metallicus Huber and Stetter 1992 to the genus Sulfuracidifex as Sulfuracidifex metallicus comb. nov.</title>
        <authorList>
            <person name="Itoh T."/>
            <person name="Miura T."/>
            <person name="Sakai H.D."/>
            <person name="Kato S."/>
            <person name="Ohkuma M."/>
            <person name="Takashina T."/>
        </authorList>
    </citation>
    <scope>NUCLEOTIDE SEQUENCE [LARGE SCALE GENOMIC DNA]</scope>
    <source>
        <strain evidence="2 3">IC-006</strain>
    </source>
</reference>
<dbReference type="EMBL" id="AP018929">
    <property type="protein sequence ID" value="BBG22850.1"/>
    <property type="molecule type" value="Genomic_DNA"/>
</dbReference>
<keyword evidence="1" id="KW-0812">Transmembrane</keyword>
<protein>
    <submittedName>
        <fullName evidence="2">Uncharacterized protein</fullName>
    </submittedName>
</protein>